<dbReference type="SUPFAM" id="SSF82171">
    <property type="entry name" value="DPP6 N-terminal domain-like"/>
    <property type="match status" value="1"/>
</dbReference>
<evidence type="ECO:0000256" key="3">
    <source>
        <dbReference type="SAM" id="SignalP"/>
    </source>
</evidence>
<dbReference type="RefSeq" id="WP_117492967.1">
    <property type="nucleotide sequence ID" value="NZ_QVIG01000003.1"/>
</dbReference>
<sequence length="361" mass="37341">MRTRMLPAVLAAVVLLAGCGSSGSGSEEEPAPGPTGAPSAGAPPTGGASTGTSPSGAERRADGARLLYRAGGGHSAQNPAFAPDGRSVLLTEFSGGYNKGAAALGVLPLDGGAPRTVLEDPDKAAVNLPGSSWNAAADAFAFATDRESGHDEVWLMKPGGAPERVTSHADGSGYSEPSFSPDGEWIVFQQSWEPEHAAVHGDAAEQDSLWKVRRGGGAPVLLVDGRGTGSDNRQPNWSPKGDRIVFQRRSAGREDWSLWTVDADGGGLRRVTDAPGEHTDPSWSPDGRFLVFSSNLGDLPNAQVFVVDAGGGTPVRVTRDDTAYDGAPSWSPDGQWIAFESAPGGEANPAALWRIQAPGNR</sequence>
<dbReference type="AlphaFoldDB" id="A0A372ZIQ6"/>
<comment type="caution">
    <text evidence="4">The sequence shown here is derived from an EMBL/GenBank/DDBJ whole genome shotgun (WGS) entry which is preliminary data.</text>
</comment>
<dbReference type="PANTHER" id="PTHR36842">
    <property type="entry name" value="PROTEIN TOLB HOMOLOG"/>
    <property type="match status" value="1"/>
</dbReference>
<dbReference type="EMBL" id="QVIG01000003">
    <property type="protein sequence ID" value="RGD55651.1"/>
    <property type="molecule type" value="Genomic_DNA"/>
</dbReference>
<evidence type="ECO:0000313" key="5">
    <source>
        <dbReference type="Proteomes" id="UP000263377"/>
    </source>
</evidence>
<dbReference type="Gene3D" id="2.120.10.60">
    <property type="entry name" value="Tricorn protease N-terminal domain"/>
    <property type="match status" value="1"/>
</dbReference>
<proteinExistence type="inferred from homology"/>
<name>A0A372ZIQ6_9ACTN</name>
<dbReference type="Proteomes" id="UP000263377">
    <property type="component" value="Unassembled WGS sequence"/>
</dbReference>
<feature type="signal peptide" evidence="3">
    <location>
        <begin position="1"/>
        <end position="26"/>
    </location>
</feature>
<dbReference type="PANTHER" id="PTHR36842:SF1">
    <property type="entry name" value="PROTEIN TOLB"/>
    <property type="match status" value="1"/>
</dbReference>
<accession>A0A372ZIQ6</accession>
<evidence type="ECO:0000256" key="2">
    <source>
        <dbReference type="SAM" id="MobiDB-lite"/>
    </source>
</evidence>
<dbReference type="InterPro" id="IPR011042">
    <property type="entry name" value="6-blade_b-propeller_TolB-like"/>
</dbReference>
<dbReference type="InterPro" id="IPR011659">
    <property type="entry name" value="WD40"/>
</dbReference>
<feature type="region of interest" description="Disordered" evidence="2">
    <location>
        <begin position="221"/>
        <end position="240"/>
    </location>
</feature>
<organism evidence="4 5">
    <name type="scientific">Kitasatospora xanthocidica</name>
    <dbReference type="NCBI Taxonomy" id="83382"/>
    <lineage>
        <taxon>Bacteria</taxon>
        <taxon>Bacillati</taxon>
        <taxon>Actinomycetota</taxon>
        <taxon>Actinomycetes</taxon>
        <taxon>Kitasatosporales</taxon>
        <taxon>Streptomycetaceae</taxon>
        <taxon>Kitasatospora</taxon>
    </lineage>
</organism>
<dbReference type="Pfam" id="PF07676">
    <property type="entry name" value="PD40"/>
    <property type="match status" value="4"/>
</dbReference>
<evidence type="ECO:0000313" key="4">
    <source>
        <dbReference type="EMBL" id="RGD55651.1"/>
    </source>
</evidence>
<feature type="region of interest" description="Disordered" evidence="2">
    <location>
        <begin position="21"/>
        <end position="82"/>
    </location>
</feature>
<keyword evidence="5" id="KW-1185">Reference proteome</keyword>
<reference evidence="4 5" key="1">
    <citation type="submission" date="2018-08" db="EMBL/GenBank/DDBJ databases">
        <title>Diversity &amp; Physiological Properties of Lignin-Decomposing Actinobacteria from Soil.</title>
        <authorList>
            <person name="Roh S.G."/>
            <person name="Kim S.B."/>
        </authorList>
    </citation>
    <scope>NUCLEOTIDE SEQUENCE [LARGE SCALE GENOMIC DNA]</scope>
    <source>
        <strain evidence="4 5">MMS17-GH009</strain>
    </source>
</reference>
<dbReference type="Gene3D" id="2.120.10.30">
    <property type="entry name" value="TolB, C-terminal domain"/>
    <property type="match status" value="1"/>
</dbReference>
<comment type="similarity">
    <text evidence="1">Belongs to the TolB family.</text>
</comment>
<protein>
    <submittedName>
        <fullName evidence="4">Uncharacterized protein</fullName>
    </submittedName>
</protein>
<gene>
    <name evidence="4" type="ORF">DR950_40650</name>
</gene>
<evidence type="ECO:0000256" key="1">
    <source>
        <dbReference type="ARBA" id="ARBA00009820"/>
    </source>
</evidence>
<feature type="chain" id="PRO_5017043012" evidence="3">
    <location>
        <begin position="27"/>
        <end position="361"/>
    </location>
</feature>
<dbReference type="PROSITE" id="PS51257">
    <property type="entry name" value="PROKAR_LIPOPROTEIN"/>
    <property type="match status" value="1"/>
</dbReference>
<feature type="compositionally biased region" description="Low complexity" evidence="2">
    <location>
        <begin position="34"/>
        <end position="56"/>
    </location>
</feature>
<keyword evidence="3" id="KW-0732">Signal</keyword>